<dbReference type="PANTHER" id="PTHR34196:SF2">
    <property type="entry name" value="OS02G0697700 PROTEIN"/>
    <property type="match status" value="1"/>
</dbReference>
<protein>
    <submittedName>
        <fullName evidence="2">Uncharacterized protein</fullName>
    </submittedName>
</protein>
<evidence type="ECO:0000256" key="1">
    <source>
        <dbReference type="SAM" id="MobiDB-lite"/>
    </source>
</evidence>
<comment type="caution">
    <text evidence="2">The sequence shown here is derived from an EMBL/GenBank/DDBJ whole genome shotgun (WGS) entry which is preliminary data.</text>
</comment>
<reference evidence="2" key="1">
    <citation type="submission" date="2019-11" db="EMBL/GenBank/DDBJ databases">
        <authorList>
            <person name="Liu Y."/>
            <person name="Hou J."/>
            <person name="Li T.-Q."/>
            <person name="Guan C.-H."/>
            <person name="Wu X."/>
            <person name="Wu H.-Z."/>
            <person name="Ling F."/>
            <person name="Zhang R."/>
            <person name="Shi X.-G."/>
            <person name="Ren J.-P."/>
            <person name="Chen E.-F."/>
            <person name="Sun J.-M."/>
        </authorList>
    </citation>
    <scope>NUCLEOTIDE SEQUENCE</scope>
    <source>
        <strain evidence="2">Adult_tree_wgs_1</strain>
        <tissue evidence="2">Leaves</tissue>
    </source>
</reference>
<organism evidence="2 3">
    <name type="scientific">Rhododendron simsii</name>
    <name type="common">Sims's rhododendron</name>
    <dbReference type="NCBI Taxonomy" id="118357"/>
    <lineage>
        <taxon>Eukaryota</taxon>
        <taxon>Viridiplantae</taxon>
        <taxon>Streptophyta</taxon>
        <taxon>Embryophyta</taxon>
        <taxon>Tracheophyta</taxon>
        <taxon>Spermatophyta</taxon>
        <taxon>Magnoliopsida</taxon>
        <taxon>eudicotyledons</taxon>
        <taxon>Gunneridae</taxon>
        <taxon>Pentapetalae</taxon>
        <taxon>asterids</taxon>
        <taxon>Ericales</taxon>
        <taxon>Ericaceae</taxon>
        <taxon>Ericoideae</taxon>
        <taxon>Rhodoreae</taxon>
        <taxon>Rhododendron</taxon>
    </lineage>
</organism>
<name>A0A834GCG5_RHOSS</name>
<dbReference type="PANTHER" id="PTHR34196">
    <property type="entry name" value="OS02G0697700 PROTEIN"/>
    <property type="match status" value="1"/>
</dbReference>
<gene>
    <name evidence="2" type="ORF">RHSIM_Rhsim11G0028200</name>
</gene>
<feature type="region of interest" description="Disordered" evidence="1">
    <location>
        <begin position="60"/>
        <end position="130"/>
    </location>
</feature>
<sequence length="146" mass="16225">MVGIFSRFSVHRNGHRRTQNALDQGEVLPPNSEGAEATTVTASPHGIEVAVEFKPVECPTEPLDTDRPIQCPLPEPSIRNDGRIWKERTSAGVRRRPDLPVMQEETGTPTEPEAMGNEEVKRPPSNRMILPSISAPERTLLKLLEE</sequence>
<feature type="compositionally biased region" description="Basic and acidic residues" evidence="1">
    <location>
        <begin position="78"/>
        <end position="89"/>
    </location>
</feature>
<dbReference type="EMBL" id="WJXA01000011">
    <property type="protein sequence ID" value="KAF7128089.1"/>
    <property type="molecule type" value="Genomic_DNA"/>
</dbReference>
<evidence type="ECO:0000313" key="3">
    <source>
        <dbReference type="Proteomes" id="UP000626092"/>
    </source>
</evidence>
<keyword evidence="3" id="KW-1185">Reference proteome</keyword>
<proteinExistence type="predicted"/>
<dbReference type="Proteomes" id="UP000626092">
    <property type="component" value="Unassembled WGS sequence"/>
</dbReference>
<accession>A0A834GCG5</accession>
<evidence type="ECO:0000313" key="2">
    <source>
        <dbReference type="EMBL" id="KAF7128089.1"/>
    </source>
</evidence>
<dbReference type="AlphaFoldDB" id="A0A834GCG5"/>
<dbReference type="OrthoDB" id="1909326at2759"/>